<dbReference type="SMART" id="SM00338">
    <property type="entry name" value="BRLZ"/>
    <property type="match status" value="1"/>
</dbReference>
<evidence type="ECO:0000256" key="8">
    <source>
        <dbReference type="SAM" id="Phobius"/>
    </source>
</evidence>
<dbReference type="PANTHER" id="PTHR46004">
    <property type="entry name" value="CYCLIC AMP RESPONSE ELEMENT-BINDING PROTEIN A"/>
    <property type="match status" value="1"/>
</dbReference>
<reference evidence="9 10" key="2">
    <citation type="journal article" date="2021" name="Genomics">
        <title>High-quality reference genome for Clonorchis sinensis.</title>
        <authorList>
            <person name="Young N.D."/>
            <person name="Stroehlein A.J."/>
            <person name="Kinkar L."/>
            <person name="Wang T."/>
            <person name="Sohn W.M."/>
            <person name="Chang B.C.H."/>
            <person name="Kaur P."/>
            <person name="Weisz D."/>
            <person name="Dudchenko O."/>
            <person name="Aiden E.L."/>
            <person name="Korhonen P.K."/>
            <person name="Gasser R.B."/>
        </authorList>
    </citation>
    <scope>NUCLEOTIDE SEQUENCE [LARGE SCALE GENOMIC DNA]</scope>
    <source>
        <strain evidence="9">Cs-k2</strain>
    </source>
</reference>
<evidence type="ECO:0000256" key="6">
    <source>
        <dbReference type="SAM" id="Coils"/>
    </source>
</evidence>
<keyword evidence="8" id="KW-0472">Membrane</keyword>
<feature type="coiled-coil region" evidence="6">
    <location>
        <begin position="291"/>
        <end position="325"/>
    </location>
</feature>
<evidence type="ECO:0000313" key="9">
    <source>
        <dbReference type="EMBL" id="KAG5451272.1"/>
    </source>
</evidence>
<dbReference type="Proteomes" id="UP000286415">
    <property type="component" value="Unassembled WGS sequence"/>
</dbReference>
<feature type="compositionally biased region" description="Basic and acidic residues" evidence="7">
    <location>
        <begin position="52"/>
        <end position="70"/>
    </location>
</feature>
<organism evidence="9 10">
    <name type="scientific">Clonorchis sinensis</name>
    <name type="common">Chinese liver fluke</name>
    <dbReference type="NCBI Taxonomy" id="79923"/>
    <lineage>
        <taxon>Eukaryota</taxon>
        <taxon>Metazoa</taxon>
        <taxon>Spiralia</taxon>
        <taxon>Lophotrochozoa</taxon>
        <taxon>Platyhelminthes</taxon>
        <taxon>Trematoda</taxon>
        <taxon>Digenea</taxon>
        <taxon>Opisthorchiida</taxon>
        <taxon>Opisthorchiata</taxon>
        <taxon>Opisthorchiidae</taxon>
        <taxon>Clonorchis</taxon>
    </lineage>
</organism>
<evidence type="ECO:0000256" key="1">
    <source>
        <dbReference type="ARBA" id="ARBA00004123"/>
    </source>
</evidence>
<comment type="subcellular location">
    <subcellularLocation>
        <location evidence="1">Nucleus</location>
    </subcellularLocation>
</comment>
<accession>A0A3R7EZZ9</accession>
<dbReference type="InterPro" id="IPR004827">
    <property type="entry name" value="bZIP"/>
</dbReference>
<dbReference type="AlphaFoldDB" id="A0A3R7EZZ9"/>
<dbReference type="InterPro" id="IPR046347">
    <property type="entry name" value="bZIP_sf"/>
</dbReference>
<dbReference type="InParanoid" id="A0A3R7EZZ9"/>
<dbReference type="SUPFAM" id="SSF57959">
    <property type="entry name" value="Leucine zipper domain"/>
    <property type="match status" value="1"/>
</dbReference>
<sequence>MDMNILVNSCTPKIRVIHESPGHDVSGNSLNPTSADIYRVMYSPSISVLDHQETVETDESHQTSDISPDRDEADPVTNNLFSFELDANGLPRCLLDQVDEVPVDLSWLDILGPTNDPVDLNDINVMPLSSPRLATALDIQVSVDRDKSDKNTPVSLTNARTPSSSKALLDMPHNFPPPLCGPDLTAHIRLKQHNSDYRRKLVDENVDISSLGPRNAGIEKCLNNEDLVTGKPGQRLCLTAEERKMLHSMGIRLPTRFPLTRAEEKALRTVRRKIRNKLSAQASRIRRQEYMVDLERRMALSTKENQRLRRHIETLENDKRDLLSHIHKLRSYISKVLNRHDRLTPLPLFVKPRTTLKSGSQAAAAGGTSLLILTFMILAWTAMVPFPSMRFFKIDALSQAVNPKSAYSFFPGRSRTLLESTPMENAALEKDIAEDDRLSYSSIPSHRTHGKQKPELPPLEVRVSNPTSASRLLLSRLEQPGSTPALMQLSDGMAVRHRKCATAGRFFYIRGAIKEADGLSRTDVPYRLVLLADTCVYGKWPKWLERVFTDRRVRDSNPTSASRLPLSRLGQPGSIPALVLPSGGVAARHRKGATAERLFVIYLWQYIVLSIKAWNRHYGASSVECLFMLCCFCLVSVTRLTLMCVVVCNVVTVYCALTPFRCLAATPPEGSTRAGILPGCPSLDRGSREAEVGFEPRTFRSNSENYSAVTPFRCLAAMPPEGSTTAGILSGCPSLDRGNREAEVGFEPRTFRSVSSRSNHLSHLARTVKLSGDLFFEDVKIHRQVDFGLSTD</sequence>
<evidence type="ECO:0000256" key="4">
    <source>
        <dbReference type="ARBA" id="ARBA00023163"/>
    </source>
</evidence>
<keyword evidence="4" id="KW-0804">Transcription</keyword>
<keyword evidence="5" id="KW-0539">Nucleus</keyword>
<dbReference type="CDD" id="cd14689">
    <property type="entry name" value="bZIP_CREB3"/>
    <property type="match status" value="1"/>
</dbReference>
<keyword evidence="2" id="KW-0805">Transcription regulation</keyword>
<keyword evidence="6" id="KW-0175">Coiled coil</keyword>
<gene>
    <name evidence="9" type="ORF">CSKR_106553</name>
</gene>
<feature type="region of interest" description="Disordered" evidence="7">
    <location>
        <begin position="52"/>
        <end position="74"/>
    </location>
</feature>
<dbReference type="PANTHER" id="PTHR46004:SF3">
    <property type="entry name" value="CYCLIC AMP RESPONSE ELEMENT-BINDING PROTEIN A"/>
    <property type="match status" value="1"/>
</dbReference>
<reference evidence="9 10" key="1">
    <citation type="journal article" date="2018" name="Biotechnol. Adv.">
        <title>Improved genomic resources and new bioinformatic workflow for the carcinogenic parasite Clonorchis sinensis: Biotechnological implications.</title>
        <authorList>
            <person name="Wang D."/>
            <person name="Korhonen P.K."/>
            <person name="Gasser R.B."/>
            <person name="Young N.D."/>
        </authorList>
    </citation>
    <scope>NUCLEOTIDE SEQUENCE [LARGE SCALE GENOMIC DNA]</scope>
    <source>
        <strain evidence="9">Cs-k2</strain>
    </source>
</reference>
<dbReference type="GO" id="GO:0035497">
    <property type="term" value="F:cAMP response element binding"/>
    <property type="evidence" value="ECO:0007669"/>
    <property type="project" value="TreeGrafter"/>
</dbReference>
<dbReference type="Pfam" id="PF00170">
    <property type="entry name" value="bZIP_1"/>
    <property type="match status" value="1"/>
</dbReference>
<dbReference type="EMBL" id="NIRI02000042">
    <property type="protein sequence ID" value="KAG5451272.1"/>
    <property type="molecule type" value="Genomic_DNA"/>
</dbReference>
<dbReference type="Gene3D" id="1.20.5.170">
    <property type="match status" value="1"/>
</dbReference>
<proteinExistence type="predicted"/>
<dbReference type="OrthoDB" id="674948at2759"/>
<keyword evidence="8" id="KW-1133">Transmembrane helix</keyword>
<evidence type="ECO:0000256" key="2">
    <source>
        <dbReference type="ARBA" id="ARBA00023015"/>
    </source>
</evidence>
<keyword evidence="10" id="KW-1185">Reference proteome</keyword>
<evidence type="ECO:0000313" key="10">
    <source>
        <dbReference type="Proteomes" id="UP000286415"/>
    </source>
</evidence>
<dbReference type="GO" id="GO:0005634">
    <property type="term" value="C:nucleus"/>
    <property type="evidence" value="ECO:0007669"/>
    <property type="project" value="UniProtKB-SubCell"/>
</dbReference>
<feature type="compositionally biased region" description="Polar residues" evidence="7">
    <location>
        <begin position="151"/>
        <end position="166"/>
    </location>
</feature>
<name>A0A3R7EZZ9_CLOSI</name>
<dbReference type="PROSITE" id="PS00036">
    <property type="entry name" value="BZIP_BASIC"/>
    <property type="match status" value="1"/>
</dbReference>
<keyword evidence="3" id="KW-0238">DNA-binding</keyword>
<evidence type="ECO:0000256" key="7">
    <source>
        <dbReference type="SAM" id="MobiDB-lite"/>
    </source>
</evidence>
<comment type="caution">
    <text evidence="9">The sequence shown here is derived from an EMBL/GenBank/DDBJ whole genome shotgun (WGS) entry which is preliminary data.</text>
</comment>
<keyword evidence="8" id="KW-0812">Transmembrane</keyword>
<feature type="region of interest" description="Disordered" evidence="7">
    <location>
        <begin position="442"/>
        <end position="461"/>
    </location>
</feature>
<feature type="transmembrane region" description="Helical" evidence="8">
    <location>
        <begin position="362"/>
        <end position="383"/>
    </location>
</feature>
<evidence type="ECO:0000256" key="3">
    <source>
        <dbReference type="ARBA" id="ARBA00023125"/>
    </source>
</evidence>
<feature type="region of interest" description="Disordered" evidence="7">
    <location>
        <begin position="146"/>
        <end position="168"/>
    </location>
</feature>
<evidence type="ECO:0000256" key="5">
    <source>
        <dbReference type="ARBA" id="ARBA00023242"/>
    </source>
</evidence>
<dbReference type="GO" id="GO:0000981">
    <property type="term" value="F:DNA-binding transcription factor activity, RNA polymerase II-specific"/>
    <property type="evidence" value="ECO:0007669"/>
    <property type="project" value="TreeGrafter"/>
</dbReference>
<dbReference type="STRING" id="79923.A0A3R7EZZ9"/>
<protein>
    <submittedName>
        <fullName evidence="9">Cyclic AMP-responsive element-binding protein 3-like protein 4</fullName>
    </submittedName>
</protein>
<dbReference type="PROSITE" id="PS50217">
    <property type="entry name" value="BZIP"/>
    <property type="match status" value="1"/>
</dbReference>